<dbReference type="UniPathway" id="UPA00034">
    <property type="reaction ID" value="UER00021"/>
</dbReference>
<dbReference type="PANTHER" id="PTHR43808:SF31">
    <property type="entry name" value="N-ACETYL-L-CITRULLINE DEACETYLASE"/>
    <property type="match status" value="1"/>
</dbReference>
<dbReference type="CDD" id="cd03891">
    <property type="entry name" value="M20_DapE_proteobac"/>
    <property type="match status" value="1"/>
</dbReference>
<evidence type="ECO:0000256" key="15">
    <source>
        <dbReference type="HAMAP-Rule" id="MF_01690"/>
    </source>
</evidence>
<evidence type="ECO:0000256" key="4">
    <source>
        <dbReference type="ARBA" id="ARBA00011921"/>
    </source>
</evidence>
<dbReference type="PANTHER" id="PTHR43808">
    <property type="entry name" value="ACETYLORNITHINE DEACETYLASE"/>
    <property type="match status" value="1"/>
</dbReference>
<dbReference type="InterPro" id="IPR001261">
    <property type="entry name" value="ArgE/DapE_CS"/>
</dbReference>
<protein>
    <recommendedName>
        <fullName evidence="5 15">Succinyl-diaminopimelate desuccinylase</fullName>
        <shortName evidence="15">SDAP desuccinylase</shortName>
        <ecNumber evidence="4 15">3.5.1.18</ecNumber>
    </recommendedName>
    <alternativeName>
        <fullName evidence="13 15">N-succinyl-LL-2,6-diaminoheptanedioate amidohydrolase</fullName>
    </alternativeName>
</protein>
<comment type="catalytic activity">
    <reaction evidence="14 15">
        <text>N-succinyl-(2S,6S)-2,6-diaminopimelate + H2O = (2S,6S)-2,6-diaminopimelate + succinate</text>
        <dbReference type="Rhea" id="RHEA:22608"/>
        <dbReference type="ChEBI" id="CHEBI:15377"/>
        <dbReference type="ChEBI" id="CHEBI:30031"/>
        <dbReference type="ChEBI" id="CHEBI:57609"/>
        <dbReference type="ChEBI" id="CHEBI:58087"/>
        <dbReference type="EC" id="3.5.1.18"/>
    </reaction>
</comment>
<evidence type="ECO:0000256" key="6">
    <source>
        <dbReference type="ARBA" id="ARBA00022605"/>
    </source>
</evidence>
<dbReference type="GO" id="GO:0008270">
    <property type="term" value="F:zinc ion binding"/>
    <property type="evidence" value="ECO:0007669"/>
    <property type="project" value="UniProtKB-UniRule"/>
</dbReference>
<dbReference type="HAMAP" id="MF_01690">
    <property type="entry name" value="DapE"/>
    <property type="match status" value="1"/>
</dbReference>
<name>A0A4Q7EJP1_9GAMM</name>
<evidence type="ECO:0000256" key="11">
    <source>
        <dbReference type="ARBA" id="ARBA00023154"/>
    </source>
</evidence>
<comment type="caution">
    <text evidence="17">The sequence shown here is derived from an EMBL/GenBank/DDBJ whole genome shotgun (WGS) entry which is preliminary data.</text>
</comment>
<dbReference type="PROSITE" id="PS00759">
    <property type="entry name" value="ARGE_DAPE_CPG2_2"/>
    <property type="match status" value="1"/>
</dbReference>
<proteinExistence type="inferred from homology"/>
<feature type="active site" evidence="15">
    <location>
        <position position="72"/>
    </location>
</feature>
<evidence type="ECO:0000256" key="1">
    <source>
        <dbReference type="ARBA" id="ARBA00005130"/>
    </source>
</evidence>
<feature type="binding site" evidence="15">
    <location>
        <position position="103"/>
    </location>
    <ligand>
        <name>Zn(2+)</name>
        <dbReference type="ChEBI" id="CHEBI:29105"/>
        <label>1</label>
    </ligand>
</feature>
<dbReference type="GO" id="GO:0050897">
    <property type="term" value="F:cobalt ion binding"/>
    <property type="evidence" value="ECO:0007669"/>
    <property type="project" value="UniProtKB-UniRule"/>
</dbReference>
<dbReference type="InterPro" id="IPR050072">
    <property type="entry name" value="Peptidase_M20A"/>
</dbReference>
<keyword evidence="8 15" id="KW-0378">Hydrolase</keyword>
<keyword evidence="11 15" id="KW-0457">Lysine biosynthesis</keyword>
<comment type="subunit">
    <text evidence="3 15">Homodimer.</text>
</comment>
<dbReference type="InterPro" id="IPR002933">
    <property type="entry name" value="Peptidase_M20"/>
</dbReference>
<evidence type="ECO:0000256" key="12">
    <source>
        <dbReference type="ARBA" id="ARBA00023285"/>
    </source>
</evidence>
<feature type="active site" description="Proton acceptor" evidence="15">
    <location>
        <position position="137"/>
    </location>
</feature>
<comment type="similarity">
    <text evidence="2 15">Belongs to the peptidase M20A family. DapE subfamily.</text>
</comment>
<dbReference type="Proteomes" id="UP000292345">
    <property type="component" value="Unassembled WGS sequence"/>
</dbReference>
<gene>
    <name evidence="15" type="primary">dapE</name>
    <name evidence="17" type="ORF">C3B51_05190</name>
</gene>
<dbReference type="SUPFAM" id="SSF53187">
    <property type="entry name" value="Zn-dependent exopeptidases"/>
    <property type="match status" value="1"/>
</dbReference>
<dbReference type="AlphaFoldDB" id="A0A4Q7EJP1"/>
<evidence type="ECO:0000256" key="2">
    <source>
        <dbReference type="ARBA" id="ARBA00006746"/>
    </source>
</evidence>
<dbReference type="InterPro" id="IPR005941">
    <property type="entry name" value="DapE_proteobac"/>
</dbReference>
<evidence type="ECO:0000256" key="14">
    <source>
        <dbReference type="ARBA" id="ARBA00051301"/>
    </source>
</evidence>
<evidence type="ECO:0000256" key="5">
    <source>
        <dbReference type="ARBA" id="ARBA00022391"/>
    </source>
</evidence>
<organism evidence="17 18">
    <name type="scientific">Pseudoalteromonas rubra</name>
    <dbReference type="NCBI Taxonomy" id="43658"/>
    <lineage>
        <taxon>Bacteria</taxon>
        <taxon>Pseudomonadati</taxon>
        <taxon>Pseudomonadota</taxon>
        <taxon>Gammaproteobacteria</taxon>
        <taxon>Alteromonadales</taxon>
        <taxon>Pseudoalteromonadaceae</taxon>
        <taxon>Pseudoalteromonas</taxon>
    </lineage>
</organism>
<sequence length="379" mass="41182">MSETHSEVVALARALIQRPSVTPEDAGCQAMINARLSALGFNVEEHFFVDTLNTWARKGNEGPHFCFAGHTDVVPVGNERDWRYPPFSGEIHDGMLHGRGAADMKGSLAAMVVATERFIARFPNHKGSISFLITSDEEGPFINGTTKVVDLLEARDEKIDMCLVGEPSSRDSLGDVVKNGRRGSLTGHLTIKGIQGHVAYPHLARNPIHQSTPALTELSTTQWDQGNTFFPATSFQISNIHGGTGAGNVIPGSLDVQFNFRFSTEVTAEQLKVRVCEILDKHSLDYDLHWTLNGLPFLTEPGPLLNVTLDAIKAVTGIDANPETTGGTSDGRFIAQTGCKVIELGPVNATIHQVNECVSTESLDQLAEIYELILEKLLT</sequence>
<dbReference type="GO" id="GO:0006526">
    <property type="term" value="P:L-arginine biosynthetic process"/>
    <property type="evidence" value="ECO:0007669"/>
    <property type="project" value="TreeGrafter"/>
</dbReference>
<comment type="pathway">
    <text evidence="1 15">Amino-acid biosynthesis; L-lysine biosynthesis via DAP pathway; LL-2,6-diaminopimelate from (S)-tetrahydrodipicolinate (succinylase route): step 3/3.</text>
</comment>
<reference evidence="17 18" key="1">
    <citation type="submission" date="2018-01" db="EMBL/GenBank/DDBJ databases">
        <title>Co-occurrence of chitin degradation, pigmentation and bioactivity in marine Pseudoalteromonas.</title>
        <authorList>
            <person name="Paulsen S."/>
            <person name="Gram L."/>
            <person name="Machado H."/>
        </authorList>
    </citation>
    <scope>NUCLEOTIDE SEQUENCE [LARGE SCALE GENOMIC DNA]</scope>
    <source>
        <strain evidence="17 18">S1946</strain>
    </source>
</reference>
<dbReference type="SUPFAM" id="SSF55031">
    <property type="entry name" value="Bacterial exopeptidase dimerisation domain"/>
    <property type="match status" value="1"/>
</dbReference>
<feature type="binding site" evidence="15">
    <location>
        <position position="70"/>
    </location>
    <ligand>
        <name>Zn(2+)</name>
        <dbReference type="ChEBI" id="CHEBI:29105"/>
        <label>1</label>
    </ligand>
</feature>
<dbReference type="Pfam" id="PF01546">
    <property type="entry name" value="Peptidase_M20"/>
    <property type="match status" value="1"/>
</dbReference>
<feature type="domain" description="Peptidase M20 dimerisation" evidence="16">
    <location>
        <begin position="179"/>
        <end position="286"/>
    </location>
</feature>
<dbReference type="Pfam" id="PF07687">
    <property type="entry name" value="M20_dimer"/>
    <property type="match status" value="1"/>
</dbReference>
<comment type="cofactor">
    <cofactor evidence="15">
        <name>Zn(2+)</name>
        <dbReference type="ChEBI" id="CHEBI:29105"/>
    </cofactor>
    <cofactor evidence="15">
        <name>Co(2+)</name>
        <dbReference type="ChEBI" id="CHEBI:48828"/>
    </cofactor>
    <text evidence="15">Binds 2 Zn(2+) or Co(2+) ions per subunit.</text>
</comment>
<dbReference type="InterPro" id="IPR011650">
    <property type="entry name" value="Peptidase_M20_dimer"/>
</dbReference>
<dbReference type="Gene3D" id="3.30.70.360">
    <property type="match status" value="1"/>
</dbReference>
<evidence type="ECO:0000259" key="16">
    <source>
        <dbReference type="Pfam" id="PF07687"/>
    </source>
</evidence>
<dbReference type="InterPro" id="IPR036264">
    <property type="entry name" value="Bact_exopeptidase_dim_dom"/>
</dbReference>
<keyword evidence="12 15" id="KW-0170">Cobalt</keyword>
<accession>A0A4Q7EJP1</accession>
<feature type="binding site" evidence="15">
    <location>
        <position position="352"/>
    </location>
    <ligand>
        <name>Zn(2+)</name>
        <dbReference type="ChEBI" id="CHEBI:29105"/>
        <label>2</label>
    </ligand>
</feature>
<feature type="binding site" evidence="15">
    <location>
        <position position="166"/>
    </location>
    <ligand>
        <name>Zn(2+)</name>
        <dbReference type="ChEBI" id="CHEBI:29105"/>
        <label>1</label>
    </ligand>
</feature>
<evidence type="ECO:0000313" key="17">
    <source>
        <dbReference type="EMBL" id="RZM84045.1"/>
    </source>
</evidence>
<evidence type="ECO:0000256" key="3">
    <source>
        <dbReference type="ARBA" id="ARBA00011738"/>
    </source>
</evidence>
<evidence type="ECO:0000256" key="8">
    <source>
        <dbReference type="ARBA" id="ARBA00022801"/>
    </source>
</evidence>
<feature type="binding site" evidence="15">
    <location>
        <position position="103"/>
    </location>
    <ligand>
        <name>Zn(2+)</name>
        <dbReference type="ChEBI" id="CHEBI:29105"/>
        <label>2</label>
    </ligand>
</feature>
<evidence type="ECO:0000256" key="10">
    <source>
        <dbReference type="ARBA" id="ARBA00022915"/>
    </source>
</evidence>
<keyword evidence="7 15" id="KW-0479">Metal-binding</keyword>
<dbReference type="NCBIfam" id="TIGR01246">
    <property type="entry name" value="dapE_proteo"/>
    <property type="match status" value="1"/>
</dbReference>
<dbReference type="NCBIfam" id="NF009557">
    <property type="entry name" value="PRK13009.1"/>
    <property type="match status" value="1"/>
</dbReference>
<feature type="binding site" evidence="15">
    <location>
        <position position="138"/>
    </location>
    <ligand>
        <name>Zn(2+)</name>
        <dbReference type="ChEBI" id="CHEBI:29105"/>
        <label>2</label>
    </ligand>
</feature>
<dbReference type="GO" id="GO:0019877">
    <property type="term" value="P:diaminopimelate biosynthetic process"/>
    <property type="evidence" value="ECO:0007669"/>
    <property type="project" value="UniProtKB-UniRule"/>
</dbReference>
<dbReference type="EMBL" id="PPUZ01000012">
    <property type="protein sequence ID" value="RZM84045.1"/>
    <property type="molecule type" value="Genomic_DNA"/>
</dbReference>
<dbReference type="FunFam" id="3.30.70.360:FF:000011">
    <property type="entry name" value="Succinyl-diaminopimelate desuccinylase"/>
    <property type="match status" value="1"/>
</dbReference>
<keyword evidence="10 15" id="KW-0220">Diaminopimelate biosynthesis</keyword>
<dbReference type="Gene3D" id="3.40.630.10">
    <property type="entry name" value="Zn peptidases"/>
    <property type="match status" value="1"/>
</dbReference>
<dbReference type="RefSeq" id="WP_130244385.1">
    <property type="nucleotide sequence ID" value="NZ_PPUZ01000012.1"/>
</dbReference>
<dbReference type="EC" id="3.5.1.18" evidence="4 15"/>
<dbReference type="GO" id="GO:0009014">
    <property type="term" value="F:succinyl-diaminopimelate desuccinylase activity"/>
    <property type="evidence" value="ECO:0007669"/>
    <property type="project" value="UniProtKB-UniRule"/>
</dbReference>
<keyword evidence="9 15" id="KW-0862">Zinc</keyword>
<evidence type="ECO:0000313" key="18">
    <source>
        <dbReference type="Proteomes" id="UP000292345"/>
    </source>
</evidence>
<dbReference type="GO" id="GO:0009089">
    <property type="term" value="P:lysine biosynthetic process via diaminopimelate"/>
    <property type="evidence" value="ECO:0007669"/>
    <property type="project" value="UniProtKB-UniRule"/>
</dbReference>
<evidence type="ECO:0000256" key="9">
    <source>
        <dbReference type="ARBA" id="ARBA00022833"/>
    </source>
</evidence>
<evidence type="ECO:0000256" key="7">
    <source>
        <dbReference type="ARBA" id="ARBA00022723"/>
    </source>
</evidence>
<evidence type="ECO:0000256" key="13">
    <source>
        <dbReference type="ARBA" id="ARBA00031891"/>
    </source>
</evidence>
<dbReference type="GO" id="GO:0008777">
    <property type="term" value="F:acetylornithine deacetylase activity"/>
    <property type="evidence" value="ECO:0007669"/>
    <property type="project" value="TreeGrafter"/>
</dbReference>
<keyword evidence="6 15" id="KW-0028">Amino-acid biosynthesis</keyword>
<dbReference type="Gene3D" id="1.10.150.900">
    <property type="match status" value="1"/>
</dbReference>
<dbReference type="FunFam" id="3.40.630.10:FF:000005">
    <property type="entry name" value="Succinyl-diaminopimelate desuccinylase"/>
    <property type="match status" value="1"/>
</dbReference>
<comment type="function">
    <text evidence="15">Catalyzes the hydrolysis of N-succinyl-L,L-diaminopimelic acid (SDAP), forming succinate and LL-2,6-diaminopimelate (DAP), an intermediate involved in the bacterial biosynthesis of lysine and meso-diaminopimelic acid, an essential component of bacterial cell walls.</text>
</comment>